<organism evidence="2 3">
    <name type="scientific">Paracoccus niistensis</name>
    <dbReference type="NCBI Taxonomy" id="632935"/>
    <lineage>
        <taxon>Bacteria</taxon>
        <taxon>Pseudomonadati</taxon>
        <taxon>Pseudomonadota</taxon>
        <taxon>Alphaproteobacteria</taxon>
        <taxon>Rhodobacterales</taxon>
        <taxon>Paracoccaceae</taxon>
        <taxon>Paracoccus</taxon>
    </lineage>
</organism>
<dbReference type="EMBL" id="JBHLWE010000080">
    <property type="protein sequence ID" value="MFC0342568.1"/>
    <property type="molecule type" value="Genomic_DNA"/>
</dbReference>
<sequence>MYTIALIAQKGGTGKTTLALSLAVAAAQDGLQSVIIDLDPQATACNWSDRRSSDSPVVIDAQAARLPAALEKAAQARVDFVVIDTPARSEQSALAAAKAADLVIIPCRPQAYDLETVPNTLEIVKLAGSKPALTVLNAITPQGNRHEQARAYLDGLGVPVCPQMIGTRAAFGDAGALGLAAFEYDPAGKAAMESLEVYKYIYSILDKPTQEVARGRQAKARSKRAAV</sequence>
<dbReference type="PANTHER" id="PTHR13696">
    <property type="entry name" value="P-LOOP CONTAINING NUCLEOSIDE TRIPHOSPHATE HYDROLASE"/>
    <property type="match status" value="1"/>
</dbReference>
<dbReference type="PIRSF" id="PIRSF009320">
    <property type="entry name" value="Nuc_binding_HP_1000"/>
    <property type="match status" value="1"/>
</dbReference>
<dbReference type="CDD" id="cd02042">
    <property type="entry name" value="ParAB_family"/>
    <property type="match status" value="1"/>
</dbReference>
<dbReference type="SUPFAM" id="SSF52540">
    <property type="entry name" value="P-loop containing nucleoside triphosphate hydrolases"/>
    <property type="match status" value="1"/>
</dbReference>
<accession>A0ABV6IBA5</accession>
<dbReference type="InterPro" id="IPR002586">
    <property type="entry name" value="CobQ/CobB/MinD/ParA_Nub-bd_dom"/>
</dbReference>
<evidence type="ECO:0000313" key="2">
    <source>
        <dbReference type="EMBL" id="MFC0342568.1"/>
    </source>
</evidence>
<comment type="caution">
    <text evidence="2">The sequence shown here is derived from an EMBL/GenBank/DDBJ whole genome shotgun (WGS) entry which is preliminary data.</text>
</comment>
<proteinExistence type="predicted"/>
<dbReference type="Proteomes" id="UP001589799">
    <property type="component" value="Unassembled WGS sequence"/>
</dbReference>
<dbReference type="Pfam" id="PF01656">
    <property type="entry name" value="CbiA"/>
    <property type="match status" value="1"/>
</dbReference>
<evidence type="ECO:0000313" key="3">
    <source>
        <dbReference type="Proteomes" id="UP001589799"/>
    </source>
</evidence>
<keyword evidence="3" id="KW-1185">Reference proteome</keyword>
<dbReference type="Gene3D" id="3.40.50.300">
    <property type="entry name" value="P-loop containing nucleotide triphosphate hydrolases"/>
    <property type="match status" value="1"/>
</dbReference>
<feature type="domain" description="CobQ/CobB/MinD/ParA nucleotide binding" evidence="1">
    <location>
        <begin position="4"/>
        <end position="175"/>
    </location>
</feature>
<name>A0ABV6IBA5_9RHOB</name>
<protein>
    <submittedName>
        <fullName evidence="2">AAA family ATPase</fullName>
    </submittedName>
</protein>
<dbReference type="PANTHER" id="PTHR13696:SF96">
    <property type="entry name" value="COBQ_COBB_MIND_PARA NUCLEOTIDE BINDING DOMAIN-CONTAINING PROTEIN"/>
    <property type="match status" value="1"/>
</dbReference>
<dbReference type="InterPro" id="IPR027417">
    <property type="entry name" value="P-loop_NTPase"/>
</dbReference>
<gene>
    <name evidence="2" type="ORF">ACFFII_17685</name>
</gene>
<reference evidence="2 3" key="1">
    <citation type="submission" date="2024-09" db="EMBL/GenBank/DDBJ databases">
        <authorList>
            <person name="Sun Q."/>
            <person name="Mori K."/>
        </authorList>
    </citation>
    <scope>NUCLEOTIDE SEQUENCE [LARGE SCALE GENOMIC DNA]</scope>
    <source>
        <strain evidence="2 3">KCTC 22789</strain>
    </source>
</reference>
<dbReference type="InterPro" id="IPR050678">
    <property type="entry name" value="DNA_Partitioning_ATPase"/>
</dbReference>
<dbReference type="RefSeq" id="WP_377700187.1">
    <property type="nucleotide sequence ID" value="NZ_JBHLWE010000080.1"/>
</dbReference>
<evidence type="ECO:0000259" key="1">
    <source>
        <dbReference type="Pfam" id="PF01656"/>
    </source>
</evidence>